<dbReference type="EMBL" id="QUSL01000043">
    <property type="protein sequence ID" value="RGD78817.1"/>
    <property type="molecule type" value="Genomic_DNA"/>
</dbReference>
<gene>
    <name evidence="3" type="ORF">DXB93_17000</name>
</gene>
<evidence type="ECO:0000313" key="4">
    <source>
        <dbReference type="Proteomes" id="UP000261032"/>
    </source>
</evidence>
<comment type="caution">
    <text evidence="3">The sequence shown here is derived from an EMBL/GenBank/DDBJ whole genome shotgun (WGS) entry which is preliminary data.</text>
</comment>
<organism evidence="3 4">
    <name type="scientific">Thomasclavelia ramosa</name>
    <dbReference type="NCBI Taxonomy" id="1547"/>
    <lineage>
        <taxon>Bacteria</taxon>
        <taxon>Bacillati</taxon>
        <taxon>Bacillota</taxon>
        <taxon>Erysipelotrichia</taxon>
        <taxon>Erysipelotrichales</taxon>
        <taxon>Coprobacillaceae</taxon>
        <taxon>Thomasclavelia</taxon>
    </lineage>
</organism>
<dbReference type="InterPro" id="IPR018760">
    <property type="entry name" value="DUF2326"/>
</dbReference>
<evidence type="ECO:0000259" key="2">
    <source>
        <dbReference type="Pfam" id="PF10088"/>
    </source>
</evidence>
<dbReference type="Proteomes" id="UP000261032">
    <property type="component" value="Unassembled WGS sequence"/>
</dbReference>
<accession>A0A3E3EAT0</accession>
<keyword evidence="1" id="KW-0175">Coiled coil</keyword>
<proteinExistence type="predicted"/>
<protein>
    <submittedName>
        <fullName evidence="3">DUF2326 domain-containing protein</fullName>
    </submittedName>
</protein>
<evidence type="ECO:0000313" key="3">
    <source>
        <dbReference type="EMBL" id="RGD78817.1"/>
    </source>
</evidence>
<feature type="coiled-coil region" evidence="1">
    <location>
        <begin position="3"/>
        <end position="37"/>
    </location>
</feature>
<dbReference type="Pfam" id="PF10088">
    <property type="entry name" value="DUF2326"/>
    <property type="match status" value="1"/>
</dbReference>
<name>A0A3E3EAT0_9FIRM</name>
<feature type="domain" description="DUF2326" evidence="2">
    <location>
        <begin position="61"/>
        <end position="173"/>
    </location>
</feature>
<sequence>MLANQSVLEVDNINREIELLKQNKTVLREELLNQNMEETKKQFIDYSNDLVKKLYPEFFTSFFDINIIDYNKINTAKIPINFNFRINKDHSEGVRNVRNIIVDLIMLKYSKNIEFMAWDSSTFNGIDPNQLKILFEEMIKISREQNKQVIISFNSFQLGKYYEEMFNDDVIPSANKLILTHNSTLLNIEF</sequence>
<reference evidence="3 4" key="1">
    <citation type="submission" date="2018-08" db="EMBL/GenBank/DDBJ databases">
        <title>A genome reference for cultivated species of the human gut microbiota.</title>
        <authorList>
            <person name="Zou Y."/>
            <person name="Xue W."/>
            <person name="Luo G."/>
        </authorList>
    </citation>
    <scope>NUCLEOTIDE SEQUENCE [LARGE SCALE GENOMIC DNA]</scope>
    <source>
        <strain evidence="3 4">OM06-4</strain>
    </source>
</reference>
<evidence type="ECO:0000256" key="1">
    <source>
        <dbReference type="SAM" id="Coils"/>
    </source>
</evidence>
<dbReference type="AlphaFoldDB" id="A0A3E3EAT0"/>
<dbReference type="RefSeq" id="WP_117582536.1">
    <property type="nucleotide sequence ID" value="NZ_QUSL01000043.1"/>
</dbReference>